<dbReference type="Gene3D" id="2.40.50.100">
    <property type="match status" value="1"/>
</dbReference>
<comment type="caution">
    <text evidence="12">The sequence shown here is derived from an EMBL/GenBank/DDBJ whole genome shotgun (WGS) entry which is preliminary data.</text>
</comment>
<evidence type="ECO:0000313" key="13">
    <source>
        <dbReference type="Proteomes" id="UP000287198"/>
    </source>
</evidence>
<dbReference type="InterPro" id="IPR003593">
    <property type="entry name" value="AAA+_ATPase"/>
</dbReference>
<evidence type="ECO:0000256" key="7">
    <source>
        <dbReference type="ARBA" id="ARBA00022967"/>
    </source>
</evidence>
<evidence type="ECO:0000259" key="10">
    <source>
        <dbReference type="PROSITE" id="PS50893"/>
    </source>
</evidence>
<keyword evidence="2" id="KW-1003">Cell membrane</keyword>
<dbReference type="GO" id="GO:0016887">
    <property type="term" value="F:ATP hydrolysis activity"/>
    <property type="evidence" value="ECO:0007669"/>
    <property type="project" value="InterPro"/>
</dbReference>
<dbReference type="InterPro" id="IPR027417">
    <property type="entry name" value="P-loop_NTPase"/>
</dbReference>
<dbReference type="PROSITE" id="PS00211">
    <property type="entry name" value="ABC_TRANSPORTER_1"/>
    <property type="match status" value="1"/>
</dbReference>
<dbReference type="PROSITE" id="PS51866">
    <property type="entry name" value="MOP"/>
    <property type="match status" value="1"/>
</dbReference>
<dbReference type="InterPro" id="IPR011868">
    <property type="entry name" value="ModC_ABC_ATP-bd"/>
</dbReference>
<keyword evidence="4" id="KW-0997">Cell inner membrane</keyword>
<dbReference type="Proteomes" id="UP000287198">
    <property type="component" value="Unassembled WGS sequence"/>
</dbReference>
<dbReference type="InterPro" id="IPR050334">
    <property type="entry name" value="Molybdenum_import_ModC"/>
</dbReference>
<evidence type="ECO:0000259" key="11">
    <source>
        <dbReference type="PROSITE" id="PS51866"/>
    </source>
</evidence>
<evidence type="ECO:0000256" key="3">
    <source>
        <dbReference type="ARBA" id="ARBA00022505"/>
    </source>
</evidence>
<dbReference type="RefSeq" id="WP_126763946.1">
    <property type="nucleotide sequence ID" value="NZ_JBHLTZ010000010.1"/>
</dbReference>
<evidence type="ECO:0000256" key="2">
    <source>
        <dbReference type="ARBA" id="ARBA00022475"/>
    </source>
</evidence>
<protein>
    <submittedName>
        <fullName evidence="12">Molybdenum ABC transporter ATP-binding protein</fullName>
    </submittedName>
</protein>
<sequence>MSLKVKCHLPLQHFALDVAVSIPTQGITAIVGPSGSGKTTFLEVFSGVRQVANAEVSFNQTLWQQREFLPLNQRRVGLVLQHPSLFPHLNVADNLRYGWQRARGRKELGWDEVIAACDLNALLQQFPAQLSGGQQQRVAFARALLAQPQLLVLDEPFSALDDDARQYFVSYLRQLSEQHQLPIIWVSHQLSDVAQVSDTLVQFSQGKVVSHGPIVSELQREPLRSKLALSVLDTHYDATQQGQEECWRLELAGQDLVLPKPQWQQQQPGASVRLRVFARDVSLTREFVTESSVQNQLAAEVVDSFTARHPAELVVQLRVGEQYLLALITKASWQRLDLRPGTRVVAHLKAAALHETLREAL</sequence>
<dbReference type="GO" id="GO:0140359">
    <property type="term" value="F:ABC-type transporter activity"/>
    <property type="evidence" value="ECO:0007669"/>
    <property type="project" value="InterPro"/>
</dbReference>
<dbReference type="GO" id="GO:0015098">
    <property type="term" value="F:molybdate ion transmembrane transporter activity"/>
    <property type="evidence" value="ECO:0007669"/>
    <property type="project" value="InterPro"/>
</dbReference>
<dbReference type="SMART" id="SM00382">
    <property type="entry name" value="AAA"/>
    <property type="match status" value="1"/>
</dbReference>
<evidence type="ECO:0000256" key="8">
    <source>
        <dbReference type="ARBA" id="ARBA00023136"/>
    </source>
</evidence>
<feature type="domain" description="Mop" evidence="11">
    <location>
        <begin position="290"/>
        <end position="357"/>
    </location>
</feature>
<dbReference type="PANTHER" id="PTHR43514:SF4">
    <property type="entry name" value="ABC TRANSPORTER I FAMILY MEMBER 10"/>
    <property type="match status" value="1"/>
</dbReference>
<feature type="domain" description="ABC transporter" evidence="10">
    <location>
        <begin position="3"/>
        <end position="230"/>
    </location>
</feature>
<evidence type="ECO:0000256" key="5">
    <source>
        <dbReference type="ARBA" id="ARBA00022741"/>
    </source>
</evidence>
<dbReference type="Gene3D" id="3.40.50.300">
    <property type="entry name" value="P-loop containing nucleotide triphosphate hydrolases"/>
    <property type="match status" value="1"/>
</dbReference>
<evidence type="ECO:0000256" key="1">
    <source>
        <dbReference type="ARBA" id="ARBA00022448"/>
    </source>
</evidence>
<dbReference type="OrthoDB" id="9802264at2"/>
<evidence type="ECO:0000256" key="9">
    <source>
        <dbReference type="PROSITE-ProRule" id="PRU01213"/>
    </source>
</evidence>
<evidence type="ECO:0000313" key="12">
    <source>
        <dbReference type="EMBL" id="RUO51844.1"/>
    </source>
</evidence>
<gene>
    <name evidence="12" type="primary">modC</name>
    <name evidence="12" type="ORF">CWI69_09325</name>
</gene>
<dbReference type="InterPro" id="IPR005116">
    <property type="entry name" value="Transp-assoc_OB_typ1"/>
</dbReference>
<dbReference type="InterPro" id="IPR004606">
    <property type="entry name" value="Mop_domain"/>
</dbReference>
<keyword evidence="7" id="KW-1278">Translocase</keyword>
<dbReference type="InterPro" id="IPR003439">
    <property type="entry name" value="ABC_transporter-like_ATP-bd"/>
</dbReference>
<keyword evidence="3 9" id="KW-0500">Molybdenum</keyword>
<reference evidence="13" key="1">
    <citation type="journal article" date="2018" name="Front. Microbiol.">
        <title>Genome-Based Analysis Reveals the Taxonomy and Diversity of the Family Idiomarinaceae.</title>
        <authorList>
            <person name="Liu Y."/>
            <person name="Lai Q."/>
            <person name="Shao Z."/>
        </authorList>
    </citation>
    <scope>NUCLEOTIDE SEQUENCE [LARGE SCALE GENOMIC DNA]</scope>
    <source>
        <strain evidence="13">BH195</strain>
    </source>
</reference>
<dbReference type="Pfam" id="PF03459">
    <property type="entry name" value="TOBE"/>
    <property type="match status" value="1"/>
</dbReference>
<organism evidence="12 13">
    <name type="scientific">Pseudidiomarina halophila</name>
    <dbReference type="NCBI Taxonomy" id="1449799"/>
    <lineage>
        <taxon>Bacteria</taxon>
        <taxon>Pseudomonadati</taxon>
        <taxon>Pseudomonadota</taxon>
        <taxon>Gammaproteobacteria</taxon>
        <taxon>Alteromonadales</taxon>
        <taxon>Idiomarinaceae</taxon>
        <taxon>Pseudidiomarina</taxon>
    </lineage>
</organism>
<dbReference type="SUPFAM" id="SSF50331">
    <property type="entry name" value="MOP-like"/>
    <property type="match status" value="1"/>
</dbReference>
<dbReference type="GO" id="GO:0016020">
    <property type="term" value="C:membrane"/>
    <property type="evidence" value="ECO:0007669"/>
    <property type="project" value="InterPro"/>
</dbReference>
<keyword evidence="13" id="KW-1185">Reference proteome</keyword>
<dbReference type="AlphaFoldDB" id="A0A432XT85"/>
<dbReference type="GO" id="GO:0005524">
    <property type="term" value="F:ATP binding"/>
    <property type="evidence" value="ECO:0007669"/>
    <property type="project" value="UniProtKB-KW"/>
</dbReference>
<dbReference type="InterPro" id="IPR008995">
    <property type="entry name" value="Mo/tungstate-bd_C_term_dom"/>
</dbReference>
<keyword evidence="5" id="KW-0547">Nucleotide-binding</keyword>
<dbReference type="PANTHER" id="PTHR43514">
    <property type="entry name" value="ABC TRANSPORTER I FAMILY MEMBER 10"/>
    <property type="match status" value="1"/>
</dbReference>
<evidence type="ECO:0000256" key="4">
    <source>
        <dbReference type="ARBA" id="ARBA00022519"/>
    </source>
</evidence>
<dbReference type="SUPFAM" id="SSF52540">
    <property type="entry name" value="P-loop containing nucleoside triphosphate hydrolases"/>
    <property type="match status" value="1"/>
</dbReference>
<keyword evidence="8" id="KW-0472">Membrane</keyword>
<proteinExistence type="predicted"/>
<evidence type="ECO:0000256" key="6">
    <source>
        <dbReference type="ARBA" id="ARBA00022840"/>
    </source>
</evidence>
<name>A0A432XT85_9GAMM</name>
<dbReference type="InterPro" id="IPR017871">
    <property type="entry name" value="ABC_transporter-like_CS"/>
</dbReference>
<dbReference type="Pfam" id="PF00005">
    <property type="entry name" value="ABC_tran"/>
    <property type="match status" value="1"/>
</dbReference>
<keyword evidence="1" id="KW-0813">Transport</keyword>
<dbReference type="EMBL" id="PIPW01000003">
    <property type="protein sequence ID" value="RUO51844.1"/>
    <property type="molecule type" value="Genomic_DNA"/>
</dbReference>
<keyword evidence="6 12" id="KW-0067">ATP-binding</keyword>
<dbReference type="NCBIfam" id="TIGR02142">
    <property type="entry name" value="modC_ABC"/>
    <property type="match status" value="1"/>
</dbReference>
<dbReference type="PROSITE" id="PS50893">
    <property type="entry name" value="ABC_TRANSPORTER_2"/>
    <property type="match status" value="1"/>
</dbReference>
<accession>A0A432XT85</accession>